<dbReference type="PROSITE" id="PS50035">
    <property type="entry name" value="PLD"/>
    <property type="match status" value="2"/>
</dbReference>
<dbReference type="Gene3D" id="3.30.870.10">
    <property type="entry name" value="Endonuclease Chain A"/>
    <property type="match status" value="2"/>
</dbReference>
<keyword evidence="3" id="KW-1185">Reference proteome</keyword>
<evidence type="ECO:0000313" key="2">
    <source>
        <dbReference type="EMBL" id="EGL53914.1"/>
    </source>
</evidence>
<accession>F5T118</accession>
<reference evidence="2 3" key="1">
    <citation type="journal article" date="2011" name="J. Bacteriol.">
        <title>Draft genome sequence of Methylophaga aminisulfidivorans MP T.</title>
        <authorList>
            <person name="Han G.H."/>
            <person name="Kim W."/>
            <person name="Chun J."/>
            <person name="Kim S.W."/>
        </authorList>
    </citation>
    <scope>NUCLEOTIDE SEQUENCE [LARGE SCALE GENOMIC DNA]</scope>
    <source>
        <strain evidence="3">MP(T)</strain>
    </source>
</reference>
<dbReference type="Proteomes" id="UP000003544">
    <property type="component" value="Unassembled WGS sequence"/>
</dbReference>
<dbReference type="GO" id="GO:0032049">
    <property type="term" value="P:cardiolipin biosynthetic process"/>
    <property type="evidence" value="ECO:0007669"/>
    <property type="project" value="UniProtKB-ARBA"/>
</dbReference>
<dbReference type="SMART" id="SM00155">
    <property type="entry name" value="PLDc"/>
    <property type="match status" value="2"/>
</dbReference>
<dbReference type="eggNOG" id="COG1502">
    <property type="taxonomic scope" value="Bacteria"/>
</dbReference>
<dbReference type="STRING" id="1026882.MAMP_00235"/>
<dbReference type="SUPFAM" id="SSF56024">
    <property type="entry name" value="Phospholipase D/nuclease"/>
    <property type="match status" value="2"/>
</dbReference>
<dbReference type="CDD" id="cd09159">
    <property type="entry name" value="PLDc_ybhO_like_2"/>
    <property type="match status" value="1"/>
</dbReference>
<dbReference type="InterPro" id="IPR001736">
    <property type="entry name" value="PLipase_D/transphosphatidylase"/>
</dbReference>
<gene>
    <name evidence="2" type="ORF">MAMP_00235</name>
</gene>
<sequence>MEKQMDRCNSCITLPDDAKEEFIVFVEGDELYTSMLSAISKAQHSIQLETYIFAYDQIGKTFVSALAERARNGVEVRVLVDAVGSSRWSSQQLIKALRQSGVELHWFHTWSWQHPLRYNCRDHRKLLVVDSKVAFLGGFNIHKENSKNLSGDARWRDTHIRFTGIKANEASQLFDLFWSGHLREVVSQPATGSQLLHNQTLACRHRLRCEYASVFEQAKRTVYITTPYFVPDSYTINELIKTSNRGVDVKLLVPRKSDVRIALWASRSLYAPMLASGIEIYEFLPRILHAKTVVIDKTWSFIGTANLDYRSLFINYELTLVSANRHLSETLEEQFLYDLKEAEKVSSDQWFKRDLLARLAGLVASILKRWL</sequence>
<dbReference type="InterPro" id="IPR025202">
    <property type="entry name" value="PLD-like_dom"/>
</dbReference>
<dbReference type="PANTHER" id="PTHR21248">
    <property type="entry name" value="CARDIOLIPIN SYNTHASE"/>
    <property type="match status" value="1"/>
</dbReference>
<dbReference type="Pfam" id="PF13091">
    <property type="entry name" value="PLDc_2"/>
    <property type="match status" value="2"/>
</dbReference>
<evidence type="ECO:0000259" key="1">
    <source>
        <dbReference type="PROSITE" id="PS50035"/>
    </source>
</evidence>
<protein>
    <submittedName>
        <fullName evidence="2">Phosphatidylserine/phosphatidylglycerophosphate/ cardiolipin synthase and related enzyme</fullName>
    </submittedName>
</protein>
<name>F5T118_9GAMM</name>
<dbReference type="PANTHER" id="PTHR21248:SF22">
    <property type="entry name" value="PHOSPHOLIPASE D"/>
    <property type="match status" value="1"/>
</dbReference>
<feature type="domain" description="PLD phosphodiesterase" evidence="1">
    <location>
        <begin position="118"/>
        <end position="145"/>
    </location>
</feature>
<organism evidence="2 3">
    <name type="scientific">Methylophaga aminisulfidivorans MP</name>
    <dbReference type="NCBI Taxonomy" id="1026882"/>
    <lineage>
        <taxon>Bacteria</taxon>
        <taxon>Pseudomonadati</taxon>
        <taxon>Pseudomonadota</taxon>
        <taxon>Gammaproteobacteria</taxon>
        <taxon>Thiotrichales</taxon>
        <taxon>Piscirickettsiaceae</taxon>
        <taxon>Methylophaga</taxon>
    </lineage>
</organism>
<evidence type="ECO:0000313" key="3">
    <source>
        <dbReference type="Proteomes" id="UP000003544"/>
    </source>
</evidence>
<dbReference type="RefSeq" id="WP_007146162.1">
    <property type="nucleotide sequence ID" value="NZ_AFIG01000002.1"/>
</dbReference>
<dbReference type="AlphaFoldDB" id="F5T118"/>
<comment type="caution">
    <text evidence="2">The sequence shown here is derived from an EMBL/GenBank/DDBJ whole genome shotgun (WGS) entry which is preliminary data.</text>
</comment>
<dbReference type="GO" id="GO:0030572">
    <property type="term" value="F:phosphatidyltransferase activity"/>
    <property type="evidence" value="ECO:0007669"/>
    <property type="project" value="UniProtKB-ARBA"/>
</dbReference>
<dbReference type="CDD" id="cd09110">
    <property type="entry name" value="PLDc_CLS_1"/>
    <property type="match status" value="1"/>
</dbReference>
<feature type="domain" description="PLD phosphodiesterase" evidence="1">
    <location>
        <begin position="284"/>
        <end position="311"/>
    </location>
</feature>
<dbReference type="EMBL" id="AFIG01000002">
    <property type="protein sequence ID" value="EGL53914.1"/>
    <property type="molecule type" value="Genomic_DNA"/>
</dbReference>
<proteinExistence type="predicted"/>